<reference evidence="3" key="2">
    <citation type="submission" date="2025-09" db="UniProtKB">
        <authorList>
            <consortium name="Ensembl"/>
        </authorList>
    </citation>
    <scope>IDENTIFICATION</scope>
</reference>
<evidence type="ECO:0000256" key="1">
    <source>
        <dbReference type="SAM" id="Coils"/>
    </source>
</evidence>
<evidence type="ECO:0000313" key="4">
    <source>
        <dbReference type="Proteomes" id="UP000472273"/>
    </source>
</evidence>
<dbReference type="GO" id="GO:0008432">
    <property type="term" value="F:JUN kinase binding"/>
    <property type="evidence" value="ECO:0007669"/>
    <property type="project" value="TreeGrafter"/>
</dbReference>
<sequence length="219" mass="24318">MDDPEEIFGGDGDASPAPYEELVSVMAGGLYGELERLVGAHGPTAVSGLLPQVVSVLEALQEACGQVRDRDQALERLRDDRLRLLEQYERERAERKRADERFMELEDVMDQERKAHSTAVSQLEGQSRILENKARSYADQVAGLEEQKSSLLKEISVLNQTHTKVFLNSGSVSLALLISPSFLFPSQTTVALPLLFLSDGTKLQKTEITKNSISWSRTN</sequence>
<dbReference type="GO" id="GO:0019894">
    <property type="term" value="F:kinesin binding"/>
    <property type="evidence" value="ECO:0007669"/>
    <property type="project" value="TreeGrafter"/>
</dbReference>
<dbReference type="Pfam" id="PF09744">
    <property type="entry name" value="RH1"/>
    <property type="match status" value="1"/>
</dbReference>
<name>A0A670YZB0_PSETE</name>
<dbReference type="Proteomes" id="UP000472273">
    <property type="component" value="Unplaced"/>
</dbReference>
<reference evidence="3" key="1">
    <citation type="submission" date="2025-08" db="UniProtKB">
        <authorList>
            <consortium name="Ensembl"/>
        </authorList>
    </citation>
    <scope>IDENTIFICATION</scope>
</reference>
<accession>A0A670YZB0</accession>
<keyword evidence="4" id="KW-1185">Reference proteome</keyword>
<dbReference type="OMA" id="GSAMMSE"/>
<dbReference type="InterPro" id="IPR039911">
    <property type="entry name" value="JIP3/JIP4"/>
</dbReference>
<dbReference type="Ensembl" id="ENSPTXT00000017602.1">
    <property type="protein sequence ID" value="ENSPTXP00000017080.1"/>
    <property type="gene ID" value="ENSPTXG00000011780.1"/>
</dbReference>
<protein>
    <recommendedName>
        <fullName evidence="2">RH1 domain-containing protein</fullName>
    </recommendedName>
</protein>
<dbReference type="GO" id="GO:0016192">
    <property type="term" value="P:vesicle-mediated transport"/>
    <property type="evidence" value="ECO:0007669"/>
    <property type="project" value="TreeGrafter"/>
</dbReference>
<dbReference type="PANTHER" id="PTHR13886">
    <property type="entry name" value="JNK/SAPK-ASSOCIATED PROTEIN"/>
    <property type="match status" value="1"/>
</dbReference>
<organism evidence="3 4">
    <name type="scientific">Pseudonaja textilis</name>
    <name type="common">Eastern brown snake</name>
    <dbReference type="NCBI Taxonomy" id="8673"/>
    <lineage>
        <taxon>Eukaryota</taxon>
        <taxon>Metazoa</taxon>
        <taxon>Chordata</taxon>
        <taxon>Craniata</taxon>
        <taxon>Vertebrata</taxon>
        <taxon>Euteleostomi</taxon>
        <taxon>Lepidosauria</taxon>
        <taxon>Squamata</taxon>
        <taxon>Bifurcata</taxon>
        <taxon>Unidentata</taxon>
        <taxon>Episquamata</taxon>
        <taxon>Toxicofera</taxon>
        <taxon>Serpentes</taxon>
        <taxon>Colubroidea</taxon>
        <taxon>Elapidae</taxon>
        <taxon>Hydrophiinae</taxon>
        <taxon>Pseudonaja</taxon>
    </lineage>
</organism>
<dbReference type="InterPro" id="IPR034743">
    <property type="entry name" value="RH1"/>
</dbReference>
<dbReference type="GeneTree" id="ENSGT00940000153496"/>
<dbReference type="PANTHER" id="PTHR13886:SF7">
    <property type="entry name" value="C-JUN-AMINO-TERMINAL KINASE-INTERACTING PROTEIN 4-LIKE ISOFORM X1"/>
    <property type="match status" value="1"/>
</dbReference>
<proteinExistence type="predicted"/>
<feature type="domain" description="RH1" evidence="2">
    <location>
        <begin position="6"/>
        <end position="94"/>
    </location>
</feature>
<dbReference type="GO" id="GO:0005078">
    <property type="term" value="F:MAP-kinase scaffold activity"/>
    <property type="evidence" value="ECO:0007669"/>
    <property type="project" value="InterPro"/>
</dbReference>
<evidence type="ECO:0000313" key="3">
    <source>
        <dbReference type="Ensembl" id="ENSPTXP00000017080.1"/>
    </source>
</evidence>
<keyword evidence="1" id="KW-0175">Coiled coil</keyword>
<evidence type="ECO:0000259" key="2">
    <source>
        <dbReference type="PROSITE" id="PS51776"/>
    </source>
</evidence>
<dbReference type="GO" id="GO:0030159">
    <property type="term" value="F:signaling receptor complex adaptor activity"/>
    <property type="evidence" value="ECO:0007669"/>
    <property type="project" value="TreeGrafter"/>
</dbReference>
<dbReference type="GO" id="GO:0005737">
    <property type="term" value="C:cytoplasm"/>
    <property type="evidence" value="ECO:0007669"/>
    <property type="project" value="TreeGrafter"/>
</dbReference>
<feature type="coiled-coil region" evidence="1">
    <location>
        <begin position="74"/>
        <end position="161"/>
    </location>
</feature>
<dbReference type="AlphaFoldDB" id="A0A670YZB0"/>
<dbReference type="PROSITE" id="PS51776">
    <property type="entry name" value="RH1"/>
    <property type="match status" value="1"/>
</dbReference>